<proteinExistence type="predicted"/>
<dbReference type="EMBL" id="HQ332143">
    <property type="protein sequence ID" value="AGH30824.1"/>
    <property type="molecule type" value="Genomic_DNA"/>
</dbReference>
<dbReference type="SUPFAM" id="SSF49785">
    <property type="entry name" value="Galactose-binding domain-like"/>
    <property type="match status" value="1"/>
</dbReference>
<evidence type="ECO:0000313" key="2">
    <source>
        <dbReference type="Proteomes" id="UP000202230"/>
    </source>
</evidence>
<dbReference type="InterPro" id="IPR008979">
    <property type="entry name" value="Galactose-bd-like_sf"/>
</dbReference>
<reference evidence="1 2" key="1">
    <citation type="submission" date="2010-09" db="EMBL/GenBank/DDBJ databases">
        <title>The Genome Sequence of Tetraselmis viridis virus S1.</title>
        <authorList>
            <consortium name="The Broad Institute Genome Sequencing Platform"/>
            <person name="Henn M.R."/>
            <person name="Bratbak G."/>
            <person name="Levin J."/>
            <person name="Malboeuf C."/>
            <person name="Casali M."/>
            <person name="Russ C."/>
            <person name="Lennon N."/>
            <person name="Chapman S.B."/>
            <person name="Erlich R."/>
            <person name="Young S.K."/>
            <person name="Yandava C."/>
            <person name="Zeng Q."/>
            <person name="Fitzgerald M.F."/>
            <person name="Alvarado L."/>
            <person name="Anderson S."/>
            <person name="Berlin A."/>
            <person name="Chen Z."/>
            <person name="Freedman E."/>
            <person name="Gellesch M."/>
            <person name="Goldberg J."/>
            <person name="Green L."/>
            <person name="Griggs A."/>
            <person name="Gujja S."/>
            <person name="Heilman E."/>
            <person name="Heiman D."/>
            <person name="Hollinger A."/>
            <person name="Howarth C."/>
            <person name="Larson L."/>
            <person name="Mehta T."/>
            <person name="Neiman D."/>
            <person name="Pearson M."/>
            <person name="Roberts A."/>
            <person name="Ryan E."/>
            <person name="Saif S."/>
            <person name="Shea T."/>
            <person name="Shenoy N."/>
            <person name="Sisk P."/>
            <person name="Stolte C."/>
            <person name="Sykes S."/>
            <person name="White J."/>
            <person name="Haas B."/>
            <person name="Nusbaum C."/>
            <person name="Birren B."/>
        </authorList>
    </citation>
    <scope>NUCLEOTIDE SEQUENCE [LARGE SCALE GENOMIC DNA]</scope>
    <source>
        <strain evidence="1 2">S1</strain>
    </source>
</reference>
<keyword evidence="2" id="KW-1185">Reference proteome</keyword>
<dbReference type="GeneID" id="15013273"/>
<name>M4QR85_9VIRU</name>
<dbReference type="KEGG" id="vg:15013273"/>
<organism evidence="1 2">
    <name type="scientific">Tetraselmis viridis virus S1</name>
    <dbReference type="NCBI Taxonomy" id="756285"/>
    <lineage>
        <taxon>Viruses</taxon>
        <taxon>Varidnaviria</taxon>
        <taxon>Bamfordvirae</taxon>
        <taxon>Preplasmiviricota</taxon>
        <taxon>Polisuviricotina</taxon>
        <taxon>Aquintoviricetes</taxon>
        <taxon>Archintovirales</taxon>
        <taxon>Phypoliviridae</taxon>
        <taxon>Tetrivirus</taxon>
        <taxon>Tetrivirus crimaeaense</taxon>
    </lineage>
</organism>
<dbReference type="RefSeq" id="YP_007676629.1">
    <property type="nucleotide sequence ID" value="NC_020869.1"/>
</dbReference>
<gene>
    <name evidence="1" type="ORF">TVSG_00024</name>
</gene>
<accession>M4QR85</accession>
<sequence>MGILHLLKLSKRRKLNTGQPPPPAPEIQLSLNSDITYADPSPGDDYGVITIPAASEVLVTPINADTFSNKTVALRVYKNGLFLTSIPVTSGSTWSLPTFGTYSYEFGVEVTIDEKPVTNSIISQSSTTVDGIQDVVLGDNSALFVYVDDETRYGSLQLPAAQDIVYTFNRPYVSDEAGSAFIRRLGTPWTQSVPLNATTGKSVNLDSPGDYTVELVFNLQFDNGDGSTTTFPAESILVKEFTLEPLPPEPTIVSPPVWNDVPEHKYGRIEFPAVATAIDPGYDGVIVEQRTEWRIIDAATVTYLDVVGPSSGPLSYVPSYAGDYYLVPLIGYRYEGEPEGTWDEFLLNAATVTVDEFVDPTVTLYGRPYWEQSAGNPYGKLMFPPAMLLSSNHKVYRQYVRWYVSVDGVDSSSLRTTGPDEPALEEDEETVLPEAATYTFEARARVEYTFDLGNVLTPLIESIPIAIVVSEPAQSEVPLMTAATDQGYTAEWSSESNADYQGYYAFDKDFGNYREGWSTANEPLPHWLSITLPVAKTIRCFRLWALGDQNANYPPLRPHTFGIQARNSNIEAWTTIGSYTNLTWQVVPNADKFTNVYFSTDFTQDGDTADALVYHGEIETPGEYLIYRIIVIACGVDGLGTRVSVPELVLLEEQNVVQEQDLTISPWPPGQSPTDPLSTWVVQNFSGESSGTAAFINGTINPDESITLQYQSGFAQLWSDPFYPTTEYISRMTISADPATAPSGGTRVLGLLTVNAATNADVANFQAHFNLGVIRYLDGNGLWVDLPVSPSVLSTPTHPRTIHQFREPVQGRVHALRRQREYRVYIGGPGRFQSGRRGRNPIENIFAGGTPAIDFTLYGLIRKRSTNFRHM</sequence>
<evidence type="ECO:0000313" key="1">
    <source>
        <dbReference type="EMBL" id="AGH30824.1"/>
    </source>
</evidence>
<dbReference type="Gene3D" id="2.60.120.260">
    <property type="entry name" value="Galactose-binding domain-like"/>
    <property type="match status" value="1"/>
</dbReference>
<dbReference type="Proteomes" id="UP000202230">
    <property type="component" value="Segment"/>
</dbReference>
<protein>
    <submittedName>
        <fullName evidence="1">Uncharacterized protein</fullName>
    </submittedName>
</protein>